<dbReference type="GO" id="GO:0008270">
    <property type="term" value="F:zinc ion binding"/>
    <property type="evidence" value="ECO:0007669"/>
    <property type="project" value="UniProtKB-KW"/>
</dbReference>
<accession>A0A166BMP6</accession>
<dbReference type="Pfam" id="PF00096">
    <property type="entry name" value="zf-C2H2"/>
    <property type="match status" value="1"/>
</dbReference>
<evidence type="ECO:0000313" key="4">
    <source>
        <dbReference type="Proteomes" id="UP000077266"/>
    </source>
</evidence>
<feature type="domain" description="C2H2-type" evidence="2">
    <location>
        <begin position="11"/>
        <end position="34"/>
    </location>
</feature>
<evidence type="ECO:0000259" key="2">
    <source>
        <dbReference type="PROSITE" id="PS50157"/>
    </source>
</evidence>
<dbReference type="InParanoid" id="A0A166BMP6"/>
<feature type="domain" description="C2H2-type" evidence="2">
    <location>
        <begin position="40"/>
        <end position="63"/>
    </location>
</feature>
<dbReference type="AlphaFoldDB" id="A0A166BMP6"/>
<name>A0A166BMP6_EXIGL</name>
<keyword evidence="1" id="KW-0862">Zinc</keyword>
<protein>
    <recommendedName>
        <fullName evidence="2">C2H2-type domain-containing protein</fullName>
    </recommendedName>
</protein>
<reference evidence="3 4" key="1">
    <citation type="journal article" date="2016" name="Mol. Biol. Evol.">
        <title>Comparative Genomics of Early-Diverging Mushroom-Forming Fungi Provides Insights into the Origins of Lignocellulose Decay Capabilities.</title>
        <authorList>
            <person name="Nagy L.G."/>
            <person name="Riley R."/>
            <person name="Tritt A."/>
            <person name="Adam C."/>
            <person name="Daum C."/>
            <person name="Floudas D."/>
            <person name="Sun H."/>
            <person name="Yadav J.S."/>
            <person name="Pangilinan J."/>
            <person name="Larsson K.H."/>
            <person name="Matsuura K."/>
            <person name="Barry K."/>
            <person name="Labutti K."/>
            <person name="Kuo R."/>
            <person name="Ohm R.A."/>
            <person name="Bhattacharya S.S."/>
            <person name="Shirouzu T."/>
            <person name="Yoshinaga Y."/>
            <person name="Martin F.M."/>
            <person name="Grigoriev I.V."/>
            <person name="Hibbett D.S."/>
        </authorList>
    </citation>
    <scope>NUCLEOTIDE SEQUENCE [LARGE SCALE GENOMIC DNA]</scope>
    <source>
        <strain evidence="3 4">HHB12029</strain>
    </source>
</reference>
<keyword evidence="1" id="KW-0863">Zinc-finger</keyword>
<dbReference type="EMBL" id="KV425888">
    <property type="protein sequence ID" value="KZW02510.1"/>
    <property type="molecule type" value="Genomic_DNA"/>
</dbReference>
<evidence type="ECO:0000256" key="1">
    <source>
        <dbReference type="PROSITE-ProRule" id="PRU00042"/>
    </source>
</evidence>
<keyword evidence="1" id="KW-0479">Metal-binding</keyword>
<sequence>MPRAPSNTGSRICPHCGLRFARNYDLNRHVQGSHERSLRYGCTVCDHTTAQKSNMSQHMKARHRIVNGTPRTIDMRSTGSTSLHHSFNVTPSFNFNYTPSFNFAQPQIEAPVAASQTVSIEEDIFSQALASLAMVPSTSYLSPAPAAPQLQLPQISTSSFCYSLPDAVSNNTAAAALPQLPPTESNLFDDALLWYPALSAIPFADSHALVPFDASSFSSSPSSTSSCLLTPESLFLDSASSASFDVDPFSF</sequence>
<dbReference type="Proteomes" id="UP000077266">
    <property type="component" value="Unassembled WGS sequence"/>
</dbReference>
<dbReference type="SUPFAM" id="SSF57667">
    <property type="entry name" value="beta-beta-alpha zinc fingers"/>
    <property type="match status" value="1"/>
</dbReference>
<gene>
    <name evidence="3" type="ORF">EXIGLDRAFT_829379</name>
</gene>
<dbReference type="PROSITE" id="PS00028">
    <property type="entry name" value="ZINC_FINGER_C2H2_1"/>
    <property type="match status" value="1"/>
</dbReference>
<dbReference type="InterPro" id="IPR013087">
    <property type="entry name" value="Znf_C2H2_type"/>
</dbReference>
<proteinExistence type="predicted"/>
<dbReference type="Gene3D" id="3.30.160.60">
    <property type="entry name" value="Classic Zinc Finger"/>
    <property type="match status" value="2"/>
</dbReference>
<dbReference type="InterPro" id="IPR036236">
    <property type="entry name" value="Znf_C2H2_sf"/>
</dbReference>
<dbReference type="PROSITE" id="PS50157">
    <property type="entry name" value="ZINC_FINGER_C2H2_2"/>
    <property type="match status" value="2"/>
</dbReference>
<dbReference type="OrthoDB" id="8117402at2759"/>
<evidence type="ECO:0000313" key="3">
    <source>
        <dbReference type="EMBL" id="KZW02510.1"/>
    </source>
</evidence>
<keyword evidence="4" id="KW-1185">Reference proteome</keyword>
<organism evidence="3 4">
    <name type="scientific">Exidia glandulosa HHB12029</name>
    <dbReference type="NCBI Taxonomy" id="1314781"/>
    <lineage>
        <taxon>Eukaryota</taxon>
        <taxon>Fungi</taxon>
        <taxon>Dikarya</taxon>
        <taxon>Basidiomycota</taxon>
        <taxon>Agaricomycotina</taxon>
        <taxon>Agaricomycetes</taxon>
        <taxon>Auriculariales</taxon>
        <taxon>Exidiaceae</taxon>
        <taxon>Exidia</taxon>
    </lineage>
</organism>
<dbReference type="SMART" id="SM00355">
    <property type="entry name" value="ZnF_C2H2"/>
    <property type="match status" value="2"/>
</dbReference>